<dbReference type="Proteomes" id="UP000054549">
    <property type="component" value="Unassembled WGS sequence"/>
</dbReference>
<evidence type="ECO:0000256" key="1">
    <source>
        <dbReference type="SAM" id="MobiDB-lite"/>
    </source>
</evidence>
<gene>
    <name evidence="2" type="ORF">M378DRAFT_18790</name>
</gene>
<evidence type="ECO:0000313" key="3">
    <source>
        <dbReference type="Proteomes" id="UP000054549"/>
    </source>
</evidence>
<feature type="compositionally biased region" description="Basic and acidic residues" evidence="1">
    <location>
        <begin position="189"/>
        <end position="202"/>
    </location>
</feature>
<feature type="compositionally biased region" description="Pro residues" evidence="1">
    <location>
        <begin position="118"/>
        <end position="127"/>
    </location>
</feature>
<keyword evidence="3" id="KW-1185">Reference proteome</keyword>
<dbReference type="InParanoid" id="A0A0C2SKV4"/>
<protein>
    <submittedName>
        <fullName evidence="2">Uncharacterized protein</fullName>
    </submittedName>
</protein>
<dbReference type="AlphaFoldDB" id="A0A0C2SKV4"/>
<proteinExistence type="predicted"/>
<accession>A0A0C2SKV4</accession>
<reference evidence="2 3" key="1">
    <citation type="submission" date="2014-04" db="EMBL/GenBank/DDBJ databases">
        <title>Evolutionary Origins and Diversification of the Mycorrhizal Mutualists.</title>
        <authorList>
            <consortium name="DOE Joint Genome Institute"/>
            <consortium name="Mycorrhizal Genomics Consortium"/>
            <person name="Kohler A."/>
            <person name="Kuo A."/>
            <person name="Nagy L.G."/>
            <person name="Floudas D."/>
            <person name="Copeland A."/>
            <person name="Barry K.W."/>
            <person name="Cichocki N."/>
            <person name="Veneault-Fourrey C."/>
            <person name="LaButti K."/>
            <person name="Lindquist E.A."/>
            <person name="Lipzen A."/>
            <person name="Lundell T."/>
            <person name="Morin E."/>
            <person name="Murat C."/>
            <person name="Riley R."/>
            <person name="Ohm R."/>
            <person name="Sun H."/>
            <person name="Tunlid A."/>
            <person name="Henrissat B."/>
            <person name="Grigoriev I.V."/>
            <person name="Hibbett D.S."/>
            <person name="Martin F."/>
        </authorList>
    </citation>
    <scope>NUCLEOTIDE SEQUENCE [LARGE SCALE GENOMIC DNA]</scope>
    <source>
        <strain evidence="2 3">Koide BX008</strain>
    </source>
</reference>
<organism evidence="2 3">
    <name type="scientific">Amanita muscaria (strain Koide BX008)</name>
    <dbReference type="NCBI Taxonomy" id="946122"/>
    <lineage>
        <taxon>Eukaryota</taxon>
        <taxon>Fungi</taxon>
        <taxon>Dikarya</taxon>
        <taxon>Basidiomycota</taxon>
        <taxon>Agaricomycotina</taxon>
        <taxon>Agaricomycetes</taxon>
        <taxon>Agaricomycetidae</taxon>
        <taxon>Agaricales</taxon>
        <taxon>Pluteineae</taxon>
        <taxon>Amanitaceae</taxon>
        <taxon>Amanita</taxon>
    </lineage>
</organism>
<name>A0A0C2SKV4_AMAMK</name>
<feature type="region of interest" description="Disordered" evidence="1">
    <location>
        <begin position="98"/>
        <end position="206"/>
    </location>
</feature>
<sequence length="223" mass="24996">MGLNSPYQDRAQLARPFLSSAEYRPPVLHCAAEELKDCLSSQNEVLQRCSKLQTKLEQETRALAAILPLAFNKIPKLEWSEECYLGDAVQRLGHLASPSSLLPDPPVTTTPELTYPTFPGPPIPPVTPEIQRKGDQCHRQCNQTARKPTPPSPSPQAGPSRQVARQTQGRPEQCYRGPGRAPSHHYCRHDHLDIHPDEHPHPFDGFYEANNYAEGYDDLADYD</sequence>
<dbReference type="EMBL" id="KN818709">
    <property type="protein sequence ID" value="KIL54539.1"/>
    <property type="molecule type" value="Genomic_DNA"/>
</dbReference>
<dbReference type="HOGENOM" id="CLU_057535_0_0_1"/>
<evidence type="ECO:0000313" key="2">
    <source>
        <dbReference type="EMBL" id="KIL54539.1"/>
    </source>
</evidence>